<dbReference type="RefSeq" id="WP_183953857.1">
    <property type="nucleotide sequence ID" value="NZ_JACIEB010000001.1"/>
</dbReference>
<keyword evidence="3" id="KW-1185">Reference proteome</keyword>
<sequence>MFIKTTIAALSMIAVAGAANAAEFVSNGQTSEVRHGDLKLNTASGQKELDRRIRAAASRVCAVGTLEDRMTCRKLAVANVQAPVAAAIARAETGERYAEAGTDAKTRAVVGN</sequence>
<dbReference type="Proteomes" id="UP000552757">
    <property type="component" value="Unassembled WGS sequence"/>
</dbReference>
<keyword evidence="1" id="KW-0732">Signal</keyword>
<evidence type="ECO:0000313" key="2">
    <source>
        <dbReference type="EMBL" id="MBB3980879.1"/>
    </source>
</evidence>
<dbReference type="AlphaFoldDB" id="A0A7W6DKT8"/>
<organism evidence="2 3">
    <name type="scientific">Sphingobium fontiphilum</name>
    <dbReference type="NCBI Taxonomy" id="944425"/>
    <lineage>
        <taxon>Bacteria</taxon>
        <taxon>Pseudomonadati</taxon>
        <taxon>Pseudomonadota</taxon>
        <taxon>Alphaproteobacteria</taxon>
        <taxon>Sphingomonadales</taxon>
        <taxon>Sphingomonadaceae</taxon>
        <taxon>Sphingobium</taxon>
    </lineage>
</organism>
<dbReference type="InterPro" id="IPR030972">
    <property type="entry name" value="UrcA_uranyl"/>
</dbReference>
<protein>
    <submittedName>
        <fullName evidence="2">UrcA family protein</fullName>
    </submittedName>
</protein>
<gene>
    <name evidence="2" type="ORF">GGR44_000510</name>
</gene>
<feature type="signal peptide" evidence="1">
    <location>
        <begin position="1"/>
        <end position="21"/>
    </location>
</feature>
<comment type="caution">
    <text evidence="2">The sequence shown here is derived from an EMBL/GenBank/DDBJ whole genome shotgun (WGS) entry which is preliminary data.</text>
</comment>
<reference evidence="2 3" key="1">
    <citation type="submission" date="2020-08" db="EMBL/GenBank/DDBJ databases">
        <title>Genomic Encyclopedia of Type Strains, Phase IV (KMG-IV): sequencing the most valuable type-strain genomes for metagenomic binning, comparative biology and taxonomic classification.</title>
        <authorList>
            <person name="Goeker M."/>
        </authorList>
    </citation>
    <scope>NUCLEOTIDE SEQUENCE [LARGE SCALE GENOMIC DNA]</scope>
    <source>
        <strain evidence="2 3">DSM 29348</strain>
    </source>
</reference>
<proteinExistence type="predicted"/>
<accession>A0A7W6DKT8</accession>
<feature type="chain" id="PRO_5030679913" evidence="1">
    <location>
        <begin position="22"/>
        <end position="112"/>
    </location>
</feature>
<name>A0A7W6DKT8_9SPHN</name>
<dbReference type="NCBIfam" id="TIGR04433">
    <property type="entry name" value="UrcA_uranyl"/>
    <property type="match status" value="1"/>
</dbReference>
<evidence type="ECO:0000313" key="3">
    <source>
        <dbReference type="Proteomes" id="UP000552757"/>
    </source>
</evidence>
<evidence type="ECO:0000256" key="1">
    <source>
        <dbReference type="SAM" id="SignalP"/>
    </source>
</evidence>
<dbReference type="EMBL" id="JACIEB010000001">
    <property type="protein sequence ID" value="MBB3980879.1"/>
    <property type="molecule type" value="Genomic_DNA"/>
</dbReference>